<dbReference type="InterPro" id="IPR005720">
    <property type="entry name" value="Dihydroorotate_DH_cat"/>
</dbReference>
<keyword evidence="14" id="KW-1185">Reference proteome</keyword>
<comment type="catalytic activity">
    <reaction evidence="10 11">
        <text>(S)-dihydroorotate + a quinone = orotate + a quinol</text>
        <dbReference type="Rhea" id="RHEA:30187"/>
        <dbReference type="ChEBI" id="CHEBI:24646"/>
        <dbReference type="ChEBI" id="CHEBI:30839"/>
        <dbReference type="ChEBI" id="CHEBI:30864"/>
        <dbReference type="ChEBI" id="CHEBI:132124"/>
        <dbReference type="EC" id="1.3.5.2"/>
    </reaction>
</comment>
<dbReference type="eggNOG" id="COG0167">
    <property type="taxonomic scope" value="Bacteria"/>
</dbReference>
<comment type="pathway">
    <text evidence="3 11">Pyrimidine metabolism; UMP biosynthesis via de novo pathway; orotate from (S)-dihydroorotate (quinone route): step 1/1.</text>
</comment>
<dbReference type="GO" id="GO:0106430">
    <property type="term" value="F:dihydroorotate dehydrogenase (quinone) activity"/>
    <property type="evidence" value="ECO:0007669"/>
    <property type="project" value="UniProtKB-EC"/>
</dbReference>
<keyword evidence="8 11" id="KW-0560">Oxidoreductase</keyword>
<dbReference type="Pfam" id="PF01180">
    <property type="entry name" value="DHO_dh"/>
    <property type="match status" value="1"/>
</dbReference>
<feature type="binding site" evidence="11">
    <location>
        <position position="228"/>
    </location>
    <ligand>
        <name>FMN</name>
        <dbReference type="ChEBI" id="CHEBI:58210"/>
    </ligand>
</feature>
<evidence type="ECO:0000313" key="13">
    <source>
        <dbReference type="EMBL" id="EFO80720.1"/>
    </source>
</evidence>
<evidence type="ECO:0000256" key="10">
    <source>
        <dbReference type="ARBA" id="ARBA00048639"/>
    </source>
</evidence>
<feature type="binding site" evidence="11">
    <location>
        <begin position="71"/>
        <end position="75"/>
    </location>
    <ligand>
        <name>FMN</name>
        <dbReference type="ChEBI" id="CHEBI:58210"/>
    </ligand>
</feature>
<evidence type="ECO:0000256" key="7">
    <source>
        <dbReference type="ARBA" id="ARBA00022975"/>
    </source>
</evidence>
<evidence type="ECO:0000256" key="1">
    <source>
        <dbReference type="ARBA" id="ARBA00003125"/>
    </source>
</evidence>
<feature type="binding site" evidence="11">
    <location>
        <position position="75"/>
    </location>
    <ligand>
        <name>substrate</name>
    </ligand>
</feature>
<dbReference type="PROSITE" id="PS00911">
    <property type="entry name" value="DHODEHASE_1"/>
    <property type="match status" value="1"/>
</dbReference>
<dbReference type="OrthoDB" id="9802377at2"/>
<feature type="binding site" evidence="11">
    <location>
        <position position="308"/>
    </location>
    <ligand>
        <name>FMN</name>
        <dbReference type="ChEBI" id="CHEBI:58210"/>
    </ligand>
</feature>
<keyword evidence="5 11" id="KW-0285">Flavoprotein</keyword>
<feature type="binding site" evidence="11">
    <location>
        <position position="182"/>
    </location>
    <ligand>
        <name>FMN</name>
        <dbReference type="ChEBI" id="CHEBI:58210"/>
    </ligand>
</feature>
<dbReference type="HAMAP" id="MF_00225">
    <property type="entry name" value="DHO_dh_type2"/>
    <property type="match status" value="1"/>
</dbReference>
<dbReference type="PANTHER" id="PTHR48109:SF4">
    <property type="entry name" value="DIHYDROOROTATE DEHYDROGENASE (QUINONE), MITOCHONDRIAL"/>
    <property type="match status" value="1"/>
</dbReference>
<feature type="binding site" evidence="11">
    <location>
        <begin position="257"/>
        <end position="258"/>
    </location>
    <ligand>
        <name>substrate</name>
    </ligand>
</feature>
<evidence type="ECO:0000256" key="6">
    <source>
        <dbReference type="ARBA" id="ARBA00022643"/>
    </source>
</evidence>
<feature type="binding site" evidence="11">
    <location>
        <position position="182"/>
    </location>
    <ligand>
        <name>substrate</name>
    </ligand>
</feature>
<feature type="binding site" evidence="11">
    <location>
        <position position="279"/>
    </location>
    <ligand>
        <name>FMN</name>
        <dbReference type="ChEBI" id="CHEBI:58210"/>
    </ligand>
</feature>
<dbReference type="InterPro" id="IPR050074">
    <property type="entry name" value="DHO_dehydrogenase"/>
</dbReference>
<evidence type="ECO:0000256" key="5">
    <source>
        <dbReference type="ARBA" id="ARBA00022630"/>
    </source>
</evidence>
<dbReference type="NCBIfam" id="NF003652">
    <property type="entry name" value="PRK05286.2-5"/>
    <property type="match status" value="1"/>
</dbReference>
<dbReference type="PIRSF" id="PIRSF000164">
    <property type="entry name" value="DHO_oxidase"/>
    <property type="match status" value="1"/>
</dbReference>
<dbReference type="GO" id="GO:0005737">
    <property type="term" value="C:cytoplasm"/>
    <property type="evidence" value="ECO:0007669"/>
    <property type="project" value="InterPro"/>
</dbReference>
<proteinExistence type="inferred from homology"/>
<keyword evidence="9 11" id="KW-0472">Membrane</keyword>
<feature type="binding site" evidence="11">
    <location>
        <position position="95"/>
    </location>
    <ligand>
        <name>FMN</name>
        <dbReference type="ChEBI" id="CHEBI:58210"/>
    </ligand>
</feature>
<dbReference type="EC" id="1.3.5.2" evidence="11"/>
<feature type="binding site" evidence="11">
    <location>
        <begin position="120"/>
        <end position="124"/>
    </location>
    <ligand>
        <name>substrate</name>
    </ligand>
</feature>
<keyword evidence="6 11" id="KW-0288">FMN</keyword>
<organism evidence="13 14">
    <name type="scientific">Oscillochloris trichoides DG-6</name>
    <dbReference type="NCBI Taxonomy" id="765420"/>
    <lineage>
        <taxon>Bacteria</taxon>
        <taxon>Bacillati</taxon>
        <taxon>Chloroflexota</taxon>
        <taxon>Chloroflexia</taxon>
        <taxon>Chloroflexales</taxon>
        <taxon>Chloroflexineae</taxon>
        <taxon>Oscillochloridaceae</taxon>
        <taxon>Oscillochloris</taxon>
    </lineage>
</organism>
<protein>
    <recommendedName>
        <fullName evidence="11">Dihydroorotate dehydrogenase (quinone)</fullName>
        <ecNumber evidence="11">1.3.5.2</ecNumber>
    </recommendedName>
    <alternativeName>
        <fullName evidence="11">DHOdehase</fullName>
        <shortName evidence="11">DHOD</shortName>
        <shortName evidence="11">DHODase</shortName>
    </alternativeName>
    <alternativeName>
        <fullName evidence="11">Dihydroorotate oxidase</fullName>
    </alternativeName>
</protein>
<dbReference type="SUPFAM" id="SSF51395">
    <property type="entry name" value="FMN-linked oxidoreductases"/>
    <property type="match status" value="1"/>
</dbReference>
<evidence type="ECO:0000256" key="2">
    <source>
        <dbReference type="ARBA" id="ARBA00004370"/>
    </source>
</evidence>
<gene>
    <name evidence="11" type="primary">pyrD</name>
    <name evidence="13" type="ORF">OSCT_1413</name>
</gene>
<dbReference type="InterPro" id="IPR013785">
    <property type="entry name" value="Aldolase_TIM"/>
</dbReference>
<dbReference type="Proteomes" id="UP000054010">
    <property type="component" value="Unassembled WGS sequence"/>
</dbReference>
<dbReference type="GO" id="GO:0006207">
    <property type="term" value="P:'de novo' pyrimidine nucleobase biosynthetic process"/>
    <property type="evidence" value="ECO:0007669"/>
    <property type="project" value="UniProtKB-UniRule"/>
</dbReference>
<comment type="similarity">
    <text evidence="4 11">Belongs to the dihydroorotate dehydrogenase family. Type 2 subfamily.</text>
</comment>
<evidence type="ECO:0000256" key="3">
    <source>
        <dbReference type="ARBA" id="ARBA00005161"/>
    </source>
</evidence>
<feature type="binding site" evidence="11">
    <location>
        <position position="256"/>
    </location>
    <ligand>
        <name>FMN</name>
        <dbReference type="ChEBI" id="CHEBI:58210"/>
    </ligand>
</feature>
<dbReference type="GO" id="GO:0005886">
    <property type="term" value="C:plasma membrane"/>
    <property type="evidence" value="ECO:0007669"/>
    <property type="project" value="UniProtKB-SubCell"/>
</dbReference>
<dbReference type="CDD" id="cd04738">
    <property type="entry name" value="DHOD_2_like"/>
    <property type="match status" value="1"/>
</dbReference>
<dbReference type="STRING" id="765420.OSCT_1413"/>
<accession>E1IDL2</accession>
<comment type="function">
    <text evidence="1 11">Catalyzes the conversion of dihydroorotate to orotate with quinone as electron acceptor.</text>
</comment>
<evidence type="ECO:0000313" key="14">
    <source>
        <dbReference type="Proteomes" id="UP000054010"/>
    </source>
</evidence>
<dbReference type="Gene3D" id="3.20.20.70">
    <property type="entry name" value="Aldolase class I"/>
    <property type="match status" value="1"/>
</dbReference>
<feature type="binding site" evidence="11">
    <location>
        <position position="149"/>
    </location>
    <ligand>
        <name>FMN</name>
        <dbReference type="ChEBI" id="CHEBI:58210"/>
    </ligand>
</feature>
<name>E1IDL2_9CHLR</name>
<dbReference type="InterPro" id="IPR001295">
    <property type="entry name" value="Dihydroorotate_DH_CS"/>
</dbReference>
<evidence type="ECO:0000256" key="9">
    <source>
        <dbReference type="ARBA" id="ARBA00023136"/>
    </source>
</evidence>
<feature type="domain" description="Dihydroorotate dehydrogenase catalytic" evidence="12">
    <location>
        <begin position="55"/>
        <end position="346"/>
    </location>
</feature>
<dbReference type="InterPro" id="IPR012135">
    <property type="entry name" value="Dihydroorotate_DH_1_2"/>
</dbReference>
<comment type="subunit">
    <text evidence="11">Monomer.</text>
</comment>
<comment type="subcellular location">
    <subcellularLocation>
        <location evidence="11">Cell membrane</location>
        <topology evidence="11">Peripheral membrane protein</topology>
    </subcellularLocation>
    <subcellularLocation>
        <location evidence="2">Membrane</location>
    </subcellularLocation>
</comment>
<dbReference type="EMBL" id="ADVR01000042">
    <property type="protein sequence ID" value="EFO80720.1"/>
    <property type="molecule type" value="Genomic_DNA"/>
</dbReference>
<dbReference type="PANTHER" id="PTHR48109">
    <property type="entry name" value="DIHYDROOROTATE DEHYDROGENASE (QUINONE), MITOCHONDRIAL-RELATED"/>
    <property type="match status" value="1"/>
</dbReference>
<reference evidence="13 14" key="1">
    <citation type="journal article" date="2011" name="J. Bacteriol.">
        <title>Draft genome sequence of the anoxygenic filamentous phototrophic bacterium Oscillochloris trichoides subsp. DG-6.</title>
        <authorList>
            <person name="Kuznetsov B.B."/>
            <person name="Ivanovsky R.N."/>
            <person name="Keppen O.I."/>
            <person name="Sukhacheva M.V."/>
            <person name="Bumazhkin B.K."/>
            <person name="Patutina E.O."/>
            <person name="Beletsky A.V."/>
            <person name="Mardanov A.V."/>
            <person name="Baslerov R.V."/>
            <person name="Panteleeva A.N."/>
            <person name="Kolganova T.V."/>
            <person name="Ravin N.V."/>
            <person name="Skryabin K.G."/>
        </authorList>
    </citation>
    <scope>NUCLEOTIDE SEQUENCE [LARGE SCALE GENOMIC DNA]</scope>
    <source>
        <strain evidence="13 14">DG-6</strain>
    </source>
</reference>
<dbReference type="AlphaFoldDB" id="E1IDL2"/>
<evidence type="ECO:0000256" key="11">
    <source>
        <dbReference type="HAMAP-Rule" id="MF_00225"/>
    </source>
</evidence>
<comment type="cofactor">
    <cofactor evidence="11">
        <name>FMN</name>
        <dbReference type="ChEBI" id="CHEBI:58210"/>
    </cofactor>
    <text evidence="11">Binds 1 FMN per subunit.</text>
</comment>
<feature type="active site" description="Nucleophile" evidence="11">
    <location>
        <position position="185"/>
    </location>
</feature>
<evidence type="ECO:0000256" key="4">
    <source>
        <dbReference type="ARBA" id="ARBA00005359"/>
    </source>
</evidence>
<feature type="binding site" evidence="11">
    <location>
        <position position="187"/>
    </location>
    <ligand>
        <name>substrate</name>
    </ligand>
</feature>
<keyword evidence="11" id="KW-1003">Cell membrane</keyword>
<keyword evidence="7 11" id="KW-0665">Pyrimidine biosynthesis</keyword>
<dbReference type="UniPathway" id="UPA00070">
    <property type="reaction ID" value="UER00946"/>
</dbReference>
<dbReference type="GO" id="GO:0044205">
    <property type="term" value="P:'de novo' UMP biosynthetic process"/>
    <property type="evidence" value="ECO:0007669"/>
    <property type="project" value="UniProtKB-UniRule"/>
</dbReference>
<feature type="binding site" evidence="11">
    <location>
        <begin position="329"/>
        <end position="330"/>
    </location>
    <ligand>
        <name>FMN</name>
        <dbReference type="ChEBI" id="CHEBI:58210"/>
    </ligand>
</feature>
<sequence length="348" mass="37079">MLYTKLLRPILFRFAGGDAEAIHDTTLTLLALASQMPGANWLGRILTMRQNPLLGRTLFGVHFPNSVGLAAGMDKNGVAMAAWAAMGFGFVEAGTVTWQIQPGNPRPRIFRLPEHDAVINRMGFNNAGAVALAARMRKLGTPPLPVGISLGKSRAAPLEKATDDYCASFRALYDFGSYFALNVSSPNTPGLRNLQDRAHLSELLAALQEINQRISQARHTTPKPLLVKIAPDLSEAAISEVLEVVAEHGVSGIIATNTTIGRGGVADHPRASEAGGLSGRPLAARALEVVRFIRREAGPTLPIIGVGGIFTPDDALAMRNAGADLIQIYTGLIYQGPGVVRRIARAMV</sequence>
<evidence type="ECO:0000256" key="8">
    <source>
        <dbReference type="ARBA" id="ARBA00023002"/>
    </source>
</evidence>
<evidence type="ECO:0000259" key="12">
    <source>
        <dbReference type="Pfam" id="PF01180"/>
    </source>
</evidence>
<comment type="caution">
    <text evidence="13">The sequence shown here is derived from an EMBL/GenBank/DDBJ whole genome shotgun (WGS) entry which is preliminary data.</text>
</comment>
<dbReference type="NCBIfam" id="TIGR01036">
    <property type="entry name" value="pyrD_sub2"/>
    <property type="match status" value="1"/>
</dbReference>
<dbReference type="HOGENOM" id="CLU_013640_2_0_0"/>
<dbReference type="InterPro" id="IPR005719">
    <property type="entry name" value="Dihydroorotate_DH_2"/>
</dbReference>